<protein>
    <recommendedName>
        <fullName evidence="10">Cobalt transport protein CbiN</fullName>
    </recommendedName>
    <alternativeName>
        <fullName evidence="10">Energy-coupling factor transporter probable substrate-capture protein CbiN</fullName>
        <shortName evidence="10">ECF transporter S component CbiN</shortName>
    </alternativeName>
</protein>
<evidence type="ECO:0000256" key="5">
    <source>
        <dbReference type="ARBA" id="ARBA00022692"/>
    </source>
</evidence>
<evidence type="ECO:0000256" key="6">
    <source>
        <dbReference type="ARBA" id="ARBA00022989"/>
    </source>
</evidence>
<proteinExistence type="inferred from homology"/>
<comment type="function">
    <text evidence="10">Part of the energy-coupling factor (ECF) transporter complex CbiMNOQ involved in cobalt import.</text>
</comment>
<keyword evidence="2 10" id="KW-0813">Transport</keyword>
<comment type="subcellular location">
    <subcellularLocation>
        <location evidence="10">Cell membrane</location>
        <topology evidence="10">Multi-pass membrane protein</topology>
    </subcellularLocation>
</comment>
<evidence type="ECO:0000313" key="13">
    <source>
        <dbReference type="Proteomes" id="UP000539313"/>
    </source>
</evidence>
<evidence type="ECO:0000313" key="12">
    <source>
        <dbReference type="EMBL" id="MBA9001763.1"/>
    </source>
</evidence>
<dbReference type="UniPathway" id="UPA00148"/>
<dbReference type="GO" id="GO:0015087">
    <property type="term" value="F:cobalt ion transmembrane transporter activity"/>
    <property type="evidence" value="ECO:0007669"/>
    <property type="project" value="UniProtKB-UniRule"/>
</dbReference>
<comment type="subunit">
    <text evidence="10">Forms an energy-coupling factor (ECF) transporter complex composed of an ATP-binding protein (A component, CbiO), a transmembrane protein (T component, CbiQ) and 2 possible substrate-capture proteins (S components, CbiM and CbiN) of unknown stoichimetry.</text>
</comment>
<sequence length="104" mass="10852">MKGRIVNLLLVLAVVALAVAPLAIGAGDGKEEPFTGADGQAETVITENDPGYEPWFAPLYEPPSGEIESGLFALQAALGAGVLGYCLGVVRTRRRLTAARRDDG</sequence>
<keyword evidence="4 10" id="KW-0169">Cobalamin biosynthesis</keyword>
<dbReference type="Pfam" id="PF02553">
    <property type="entry name" value="CbiN"/>
    <property type="match status" value="1"/>
</dbReference>
<feature type="signal peptide" evidence="11">
    <location>
        <begin position="1"/>
        <end position="25"/>
    </location>
</feature>
<comment type="caution">
    <text evidence="10">Lacks conserved residue(s) required for the propagation of feature annotation.</text>
</comment>
<comment type="pathway">
    <text evidence="10">Cofactor biosynthesis; adenosylcobalamin biosynthesis.</text>
</comment>
<keyword evidence="11" id="KW-0732">Signal</keyword>
<comment type="caution">
    <text evidence="12">The sequence shown here is derived from an EMBL/GenBank/DDBJ whole genome shotgun (WGS) entry which is preliminary data.</text>
</comment>
<keyword evidence="6 10" id="KW-1133">Transmembrane helix</keyword>
<reference evidence="12 13" key="1">
    <citation type="submission" date="2020-08" db="EMBL/GenBank/DDBJ databases">
        <title>Sequencing the genomes of 1000 actinobacteria strains.</title>
        <authorList>
            <person name="Klenk H.-P."/>
        </authorList>
    </citation>
    <scope>NUCLEOTIDE SEQUENCE [LARGE SCALE GENOMIC DNA]</scope>
    <source>
        <strain evidence="12 13">DSM 45823</strain>
    </source>
</reference>
<dbReference type="RefSeq" id="WP_119727998.1">
    <property type="nucleotide sequence ID" value="NZ_JACJII010000001.1"/>
</dbReference>
<dbReference type="PANTHER" id="PTHR38662">
    <property type="entry name" value="COBALT TRANSPORT PROTEIN CBIN"/>
    <property type="match status" value="1"/>
</dbReference>
<accession>A0A7W3MTS7</accession>
<keyword evidence="9 10" id="KW-0170">Cobalt</keyword>
<feature type="transmembrane region" description="Helical" evidence="10">
    <location>
        <begin position="70"/>
        <end position="90"/>
    </location>
</feature>
<evidence type="ECO:0000256" key="3">
    <source>
        <dbReference type="ARBA" id="ARBA00022475"/>
    </source>
</evidence>
<keyword evidence="3 10" id="KW-1003">Cell membrane</keyword>
<keyword evidence="5 10" id="KW-0812">Transmembrane</keyword>
<keyword evidence="13" id="KW-1185">Reference proteome</keyword>
<keyword evidence="7 10" id="KW-0406">Ion transport</keyword>
<evidence type="ECO:0000256" key="7">
    <source>
        <dbReference type="ARBA" id="ARBA00023065"/>
    </source>
</evidence>
<keyword evidence="8 10" id="KW-0472">Membrane</keyword>
<dbReference type="EMBL" id="JACJII010000001">
    <property type="protein sequence ID" value="MBA9001763.1"/>
    <property type="molecule type" value="Genomic_DNA"/>
</dbReference>
<evidence type="ECO:0000256" key="9">
    <source>
        <dbReference type="ARBA" id="ARBA00023285"/>
    </source>
</evidence>
<keyword evidence="1 10" id="KW-0171">Cobalt transport</keyword>
<organism evidence="12 13">
    <name type="scientific">Thermomonospora cellulosilytica</name>
    <dbReference type="NCBI Taxonomy" id="1411118"/>
    <lineage>
        <taxon>Bacteria</taxon>
        <taxon>Bacillati</taxon>
        <taxon>Actinomycetota</taxon>
        <taxon>Actinomycetes</taxon>
        <taxon>Streptosporangiales</taxon>
        <taxon>Thermomonosporaceae</taxon>
        <taxon>Thermomonospora</taxon>
    </lineage>
</organism>
<gene>
    <name evidence="10" type="primary">cbiN</name>
    <name evidence="12" type="ORF">HNR21_000645</name>
</gene>
<dbReference type="AlphaFoldDB" id="A0A7W3MTS7"/>
<dbReference type="PANTHER" id="PTHR38662:SF1">
    <property type="entry name" value="COBALT TRANSPORT PROTEIN CBIN"/>
    <property type="match status" value="1"/>
</dbReference>
<dbReference type="HAMAP" id="MF_00330">
    <property type="entry name" value="CbiN"/>
    <property type="match status" value="1"/>
</dbReference>
<evidence type="ECO:0000256" key="11">
    <source>
        <dbReference type="SAM" id="SignalP"/>
    </source>
</evidence>
<evidence type="ECO:0000256" key="4">
    <source>
        <dbReference type="ARBA" id="ARBA00022573"/>
    </source>
</evidence>
<dbReference type="NCBIfam" id="NF002780">
    <property type="entry name" value="PRK02898.1"/>
    <property type="match status" value="1"/>
</dbReference>
<dbReference type="Proteomes" id="UP000539313">
    <property type="component" value="Unassembled WGS sequence"/>
</dbReference>
<evidence type="ECO:0000256" key="10">
    <source>
        <dbReference type="HAMAP-Rule" id="MF_00330"/>
    </source>
</evidence>
<comment type="similarity">
    <text evidence="10">Belongs to the CbiN family.</text>
</comment>
<dbReference type="InterPro" id="IPR003705">
    <property type="entry name" value="CbiN"/>
</dbReference>
<evidence type="ECO:0000256" key="8">
    <source>
        <dbReference type="ARBA" id="ARBA00023136"/>
    </source>
</evidence>
<evidence type="ECO:0000256" key="2">
    <source>
        <dbReference type="ARBA" id="ARBA00022448"/>
    </source>
</evidence>
<dbReference type="NCBIfam" id="TIGR01165">
    <property type="entry name" value="cbiN"/>
    <property type="match status" value="1"/>
</dbReference>
<name>A0A7W3MTS7_9ACTN</name>
<evidence type="ECO:0000256" key="1">
    <source>
        <dbReference type="ARBA" id="ARBA00022426"/>
    </source>
</evidence>
<dbReference type="GO" id="GO:0005886">
    <property type="term" value="C:plasma membrane"/>
    <property type="evidence" value="ECO:0007669"/>
    <property type="project" value="UniProtKB-SubCell"/>
</dbReference>
<dbReference type="GO" id="GO:0009236">
    <property type="term" value="P:cobalamin biosynthetic process"/>
    <property type="evidence" value="ECO:0007669"/>
    <property type="project" value="UniProtKB-UniRule"/>
</dbReference>
<feature type="chain" id="PRO_5031539276" description="Cobalt transport protein CbiN" evidence="11">
    <location>
        <begin position="26"/>
        <end position="104"/>
    </location>
</feature>